<comment type="caution">
    <text evidence="2">The sequence shown here is derived from an EMBL/GenBank/DDBJ whole genome shotgun (WGS) entry which is preliminary data.</text>
</comment>
<protein>
    <recommendedName>
        <fullName evidence="1">Cupin type-2 domain-containing protein</fullName>
    </recommendedName>
</protein>
<dbReference type="Proteomes" id="UP001055167">
    <property type="component" value="Unassembled WGS sequence"/>
</dbReference>
<dbReference type="CDD" id="cd06981">
    <property type="entry name" value="cupin_reut_a1446"/>
    <property type="match status" value="1"/>
</dbReference>
<dbReference type="SUPFAM" id="SSF51182">
    <property type="entry name" value="RmlC-like cupins"/>
    <property type="match status" value="1"/>
</dbReference>
<name>A0ABQ4R8M7_9HYPH</name>
<evidence type="ECO:0000313" key="3">
    <source>
        <dbReference type="Proteomes" id="UP001055167"/>
    </source>
</evidence>
<proteinExistence type="predicted"/>
<keyword evidence="3" id="KW-1185">Reference proteome</keyword>
<organism evidence="2 3">
    <name type="scientific">Methylobacterium crusticola</name>
    <dbReference type="NCBI Taxonomy" id="1697972"/>
    <lineage>
        <taxon>Bacteria</taxon>
        <taxon>Pseudomonadati</taxon>
        <taxon>Pseudomonadota</taxon>
        <taxon>Alphaproteobacteria</taxon>
        <taxon>Hyphomicrobiales</taxon>
        <taxon>Methylobacteriaceae</taxon>
        <taxon>Methylobacterium</taxon>
    </lineage>
</organism>
<dbReference type="InterPro" id="IPR013096">
    <property type="entry name" value="Cupin_2"/>
</dbReference>
<accession>A0ABQ4R8M7</accession>
<evidence type="ECO:0000259" key="1">
    <source>
        <dbReference type="Pfam" id="PF07883"/>
    </source>
</evidence>
<reference evidence="2" key="2">
    <citation type="submission" date="2021-08" db="EMBL/GenBank/DDBJ databases">
        <authorList>
            <person name="Tani A."/>
            <person name="Ola A."/>
            <person name="Ogura Y."/>
            <person name="Katsura K."/>
            <person name="Hayashi T."/>
        </authorList>
    </citation>
    <scope>NUCLEOTIDE SEQUENCE</scope>
    <source>
        <strain evidence="2">KCTC 52305</strain>
    </source>
</reference>
<dbReference type="Gene3D" id="2.60.120.10">
    <property type="entry name" value="Jelly Rolls"/>
    <property type="match status" value="1"/>
</dbReference>
<dbReference type="InterPro" id="IPR014710">
    <property type="entry name" value="RmlC-like_jellyroll"/>
</dbReference>
<gene>
    <name evidence="2" type="ORF">OPKNFCMD_5848</name>
</gene>
<sequence>MLPPTANLFADLPPLGRPDEEVRDLLAGRAVRIERIVSTGQASPPGFWYDQPWDEWVVLLAGAARLRVAGETEARLLGPGDHLLIPAHARHRVEWTDPETPSIWLAVHCRPEP</sequence>
<evidence type="ECO:0000313" key="2">
    <source>
        <dbReference type="EMBL" id="GJD53077.1"/>
    </source>
</evidence>
<feature type="domain" description="Cupin type-2" evidence="1">
    <location>
        <begin position="49"/>
        <end position="107"/>
    </location>
</feature>
<dbReference type="RefSeq" id="WP_128566172.1">
    <property type="nucleotide sequence ID" value="NZ_BPQH01000024.1"/>
</dbReference>
<dbReference type="Pfam" id="PF07883">
    <property type="entry name" value="Cupin_2"/>
    <property type="match status" value="1"/>
</dbReference>
<dbReference type="InterPro" id="IPR011051">
    <property type="entry name" value="RmlC_Cupin_sf"/>
</dbReference>
<reference evidence="2" key="1">
    <citation type="journal article" date="2021" name="Front. Microbiol.">
        <title>Comprehensive Comparative Genomics and Phenotyping of Methylobacterium Species.</title>
        <authorList>
            <person name="Alessa O."/>
            <person name="Ogura Y."/>
            <person name="Fujitani Y."/>
            <person name="Takami H."/>
            <person name="Hayashi T."/>
            <person name="Sahin N."/>
            <person name="Tani A."/>
        </authorList>
    </citation>
    <scope>NUCLEOTIDE SEQUENCE</scope>
    <source>
        <strain evidence="2">KCTC 52305</strain>
    </source>
</reference>
<dbReference type="EMBL" id="BPQH01000024">
    <property type="protein sequence ID" value="GJD53077.1"/>
    <property type="molecule type" value="Genomic_DNA"/>
</dbReference>